<dbReference type="Pfam" id="PF00781">
    <property type="entry name" value="DAGK_cat"/>
    <property type="match status" value="1"/>
</dbReference>
<evidence type="ECO:0000256" key="2">
    <source>
        <dbReference type="ARBA" id="ARBA00022741"/>
    </source>
</evidence>
<dbReference type="RefSeq" id="WP_152825885.1">
    <property type="nucleotide sequence ID" value="NZ_WHUT02000005.1"/>
</dbReference>
<evidence type="ECO:0000256" key="3">
    <source>
        <dbReference type="ARBA" id="ARBA00022777"/>
    </source>
</evidence>
<evidence type="ECO:0000313" key="6">
    <source>
        <dbReference type="EMBL" id="NUB44638.1"/>
    </source>
</evidence>
<dbReference type="Gene3D" id="2.60.200.40">
    <property type="match status" value="1"/>
</dbReference>
<gene>
    <name evidence="6" type="ORF">GEU84_009610</name>
</gene>
<dbReference type="InterPro" id="IPR045540">
    <property type="entry name" value="YegS/DAGK_C"/>
</dbReference>
<dbReference type="EMBL" id="WHUT02000005">
    <property type="protein sequence ID" value="NUB44638.1"/>
    <property type="molecule type" value="Genomic_DNA"/>
</dbReference>
<organism evidence="6 7">
    <name type="scientific">Fertoeibacter niger</name>
    <dbReference type="NCBI Taxonomy" id="2656921"/>
    <lineage>
        <taxon>Bacteria</taxon>
        <taxon>Pseudomonadati</taxon>
        <taxon>Pseudomonadota</taxon>
        <taxon>Alphaproteobacteria</taxon>
        <taxon>Rhodobacterales</taxon>
        <taxon>Paracoccaceae</taxon>
        <taxon>Fertoeibacter</taxon>
    </lineage>
</organism>
<keyword evidence="7" id="KW-1185">Reference proteome</keyword>
<dbReference type="PANTHER" id="PTHR12358:SF54">
    <property type="entry name" value="SPHINGOSINE KINASE RELATED PROTEIN"/>
    <property type="match status" value="1"/>
</dbReference>
<keyword evidence="4" id="KW-0067">ATP-binding</keyword>
<protein>
    <submittedName>
        <fullName evidence="6">NAD(+)/NADH kinase</fullName>
    </submittedName>
</protein>
<evidence type="ECO:0000259" key="5">
    <source>
        <dbReference type="PROSITE" id="PS50146"/>
    </source>
</evidence>
<reference evidence="6" key="1">
    <citation type="submission" date="2020-05" db="EMBL/GenBank/DDBJ databases">
        <title>Fertoebacter nigrum gen. nov., sp. nov., a new member of the family Rhodobacteraceae.</title>
        <authorList>
            <person name="Szuroczki S."/>
            <person name="Abbaszade G."/>
            <person name="Buni D."/>
            <person name="Schumann P."/>
            <person name="Toth E."/>
        </authorList>
    </citation>
    <scope>NUCLEOTIDE SEQUENCE</scope>
    <source>
        <strain evidence="6">RG-N-1a</strain>
    </source>
</reference>
<comment type="caution">
    <text evidence="6">The sequence shown here is derived from an EMBL/GenBank/DDBJ whole genome shotgun (WGS) entry which is preliminary data.</text>
</comment>
<dbReference type="InterPro" id="IPR001206">
    <property type="entry name" value="Diacylglycerol_kinase_cat_dom"/>
</dbReference>
<dbReference type="GO" id="GO:0005524">
    <property type="term" value="F:ATP binding"/>
    <property type="evidence" value="ECO:0007669"/>
    <property type="project" value="UniProtKB-KW"/>
</dbReference>
<evidence type="ECO:0000313" key="7">
    <source>
        <dbReference type="Proteomes" id="UP000484076"/>
    </source>
</evidence>
<sequence>MPVSAATICVLANPGSGRNSRDAEAINVALAVFGPQAELRHWEPGDDLEVAVKQAVVDGFSTIVAAGGDGTVMGVAHALAGTKARLAVLPLGTFNYFARGLGIPQEPREAAEAILAGHTKRISVGAVNGQVFLNNASIGIYPKILREREDIYSRFGRRRIAAHWSVIRTVIRFQRPMTLRLTTDGTTRSVRTPLLFVARSAYQLSHFGLDAQQTISDDGFALFIAKGTTRMDLLNLALRLATKTVVIGRDVEMIPAKSISVETLHPMPDVAFDGEKARMKSPLDFRILTDALEIIVPDTAHKAAA</sequence>
<dbReference type="Proteomes" id="UP000484076">
    <property type="component" value="Unassembled WGS sequence"/>
</dbReference>
<dbReference type="PANTHER" id="PTHR12358">
    <property type="entry name" value="SPHINGOSINE KINASE"/>
    <property type="match status" value="1"/>
</dbReference>
<feature type="domain" description="DAGKc" evidence="5">
    <location>
        <begin position="3"/>
        <end position="131"/>
    </location>
</feature>
<dbReference type="InterPro" id="IPR050187">
    <property type="entry name" value="Lipid_Phosphate_FormReg"/>
</dbReference>
<keyword evidence="3 6" id="KW-0418">Kinase</keyword>
<name>A0A8X8GZC6_9RHOB</name>
<dbReference type="InterPro" id="IPR016064">
    <property type="entry name" value="NAD/diacylglycerol_kinase_sf"/>
</dbReference>
<dbReference type="SUPFAM" id="SSF111331">
    <property type="entry name" value="NAD kinase/diacylglycerol kinase-like"/>
    <property type="match status" value="1"/>
</dbReference>
<dbReference type="SMART" id="SM00046">
    <property type="entry name" value="DAGKc"/>
    <property type="match status" value="1"/>
</dbReference>
<keyword evidence="1" id="KW-0808">Transferase</keyword>
<accession>A0A8X8GZC6</accession>
<evidence type="ECO:0000256" key="4">
    <source>
        <dbReference type="ARBA" id="ARBA00022840"/>
    </source>
</evidence>
<dbReference type="PROSITE" id="PS50146">
    <property type="entry name" value="DAGK"/>
    <property type="match status" value="1"/>
</dbReference>
<evidence type="ECO:0000256" key="1">
    <source>
        <dbReference type="ARBA" id="ARBA00022679"/>
    </source>
</evidence>
<dbReference type="Pfam" id="PF19279">
    <property type="entry name" value="YegS_C"/>
    <property type="match status" value="1"/>
</dbReference>
<keyword evidence="2" id="KW-0547">Nucleotide-binding</keyword>
<dbReference type="InterPro" id="IPR017438">
    <property type="entry name" value="ATP-NAD_kinase_N"/>
</dbReference>
<dbReference type="GO" id="GO:0016301">
    <property type="term" value="F:kinase activity"/>
    <property type="evidence" value="ECO:0007669"/>
    <property type="project" value="UniProtKB-KW"/>
</dbReference>
<dbReference type="Gene3D" id="3.40.50.10330">
    <property type="entry name" value="Probable inorganic polyphosphate/atp-NAD kinase, domain 1"/>
    <property type="match status" value="1"/>
</dbReference>
<dbReference type="AlphaFoldDB" id="A0A8X8GZC6"/>
<proteinExistence type="predicted"/>